<sequence>MYNVPVYKGPLNAYNASSFDLELYIEGLPEDVSDYALVTITRASVRTSRRFAIYSPYVQITVDDAKHSVCR</sequence>
<name>A0A0L0F690_9EUKA</name>
<gene>
    <name evidence="1" type="ORF">SARC_15186</name>
</gene>
<dbReference type="RefSeq" id="XP_014146164.1">
    <property type="nucleotide sequence ID" value="XM_014290689.1"/>
</dbReference>
<accession>A0A0L0F690</accession>
<keyword evidence="2" id="KW-1185">Reference proteome</keyword>
<organism evidence="1 2">
    <name type="scientific">Sphaeroforma arctica JP610</name>
    <dbReference type="NCBI Taxonomy" id="667725"/>
    <lineage>
        <taxon>Eukaryota</taxon>
        <taxon>Ichthyosporea</taxon>
        <taxon>Ichthyophonida</taxon>
        <taxon>Sphaeroforma</taxon>
    </lineage>
</organism>
<protein>
    <submittedName>
        <fullName evidence="1">Uncharacterized protein</fullName>
    </submittedName>
</protein>
<feature type="non-terminal residue" evidence="1">
    <location>
        <position position="71"/>
    </location>
</feature>
<reference evidence="1 2" key="1">
    <citation type="submission" date="2011-02" db="EMBL/GenBank/DDBJ databases">
        <title>The Genome Sequence of Sphaeroforma arctica JP610.</title>
        <authorList>
            <consortium name="The Broad Institute Genome Sequencing Platform"/>
            <person name="Russ C."/>
            <person name="Cuomo C."/>
            <person name="Young S.K."/>
            <person name="Zeng Q."/>
            <person name="Gargeya S."/>
            <person name="Alvarado L."/>
            <person name="Berlin A."/>
            <person name="Chapman S.B."/>
            <person name="Chen Z."/>
            <person name="Freedman E."/>
            <person name="Gellesch M."/>
            <person name="Goldberg J."/>
            <person name="Griggs A."/>
            <person name="Gujja S."/>
            <person name="Heilman E."/>
            <person name="Heiman D."/>
            <person name="Howarth C."/>
            <person name="Mehta T."/>
            <person name="Neiman D."/>
            <person name="Pearson M."/>
            <person name="Roberts A."/>
            <person name="Saif S."/>
            <person name="Shea T."/>
            <person name="Shenoy N."/>
            <person name="Sisk P."/>
            <person name="Stolte C."/>
            <person name="Sykes S."/>
            <person name="White J."/>
            <person name="Yandava C."/>
            <person name="Burger G."/>
            <person name="Gray M.W."/>
            <person name="Holland P.W.H."/>
            <person name="King N."/>
            <person name="Lang F.B.F."/>
            <person name="Roger A.J."/>
            <person name="Ruiz-Trillo I."/>
            <person name="Haas B."/>
            <person name="Nusbaum C."/>
            <person name="Birren B."/>
        </authorList>
    </citation>
    <scope>NUCLEOTIDE SEQUENCE [LARGE SCALE GENOMIC DNA]</scope>
    <source>
        <strain evidence="1 2">JP610</strain>
    </source>
</reference>
<evidence type="ECO:0000313" key="1">
    <source>
        <dbReference type="EMBL" id="KNC72262.1"/>
    </source>
</evidence>
<evidence type="ECO:0000313" key="2">
    <source>
        <dbReference type="Proteomes" id="UP000054560"/>
    </source>
</evidence>
<dbReference type="AlphaFoldDB" id="A0A0L0F690"/>
<dbReference type="GeneID" id="25915690"/>
<dbReference type="Proteomes" id="UP000054560">
    <property type="component" value="Unassembled WGS sequence"/>
</dbReference>
<dbReference type="EMBL" id="KQ247330">
    <property type="protein sequence ID" value="KNC72262.1"/>
    <property type="molecule type" value="Genomic_DNA"/>
</dbReference>
<proteinExistence type="predicted"/>